<evidence type="ECO:0000256" key="8">
    <source>
        <dbReference type="SAM" id="MobiDB-lite"/>
    </source>
</evidence>
<dbReference type="InterPro" id="IPR003347">
    <property type="entry name" value="JmjC_dom"/>
</dbReference>
<keyword evidence="5" id="KW-0804">Transcription</keyword>
<dbReference type="InterPro" id="IPR018866">
    <property type="entry name" value="Znf-4CXXC_R1"/>
</dbReference>
<reference evidence="11 12" key="1">
    <citation type="submission" date="2025-05" db="UniProtKB">
        <authorList>
            <consortium name="RefSeq"/>
        </authorList>
    </citation>
    <scope>NUCLEOTIDE SEQUENCE [LARGE SCALE GENOMIC DNA]</scope>
    <source>
        <tissue evidence="12 13">Seedling</tissue>
    </source>
</reference>
<evidence type="ECO:0000313" key="11">
    <source>
        <dbReference type="Proteomes" id="UP001652623"/>
    </source>
</evidence>
<sequence>MEVLVPGQRRLNCCSNNDLGEISDVSMVPAKRKLSEIVHKRNERSISIDEEMKNGCSSSPTGSKPSSKKEHVTRKVKSSNGKRTLKKQFNASDIEIIFQDDCLINELEEDGEFMFLTKLKQRRRSRGRRSDWGMTGRSSKDVEMKNSESPLCTSSSTAVSSPSSSGDNNSRCAVRNTKSNGQSHIKCHQCMKMERKAVVSCTTCKQNSYCIQCAKQWYPQLTVEEIEELCPFCRKNCNCNRCLHSTGIIKTSNIDIGNCEKIELLEYLIKSLLPFLKEICKEQDQEMEIEAKIQGISSSEIEVPLTLCSNDERVYCNHCATSIVDFHRSCPKCSYELCLSCCQEIRKGSLKDRAEVKFQYKNKGYQYMHGGDPSPESRLSKTFEDCIESLTEWNANGDGSITCAPKDMGGCSDCMLELKCILPCGWISSLEVKARNLLIDGTEHTTLKQKRGERRAQALRKAASRTSSDDNFLYCPASTGSLEGDFLTFQRHWIIGEPVIVRDVLKKATGLSWEPMVMWRALCENMDSEVNSKFLEVRAIDCLAGCEVEISTLQFFEGYTLGRTYENLWPEMLKLKDWPPSDKFDDLLPRHCDEFISALPFQEYTEPRTGMLNLAVKLPPDVLKPDMGPKTYIAYGIAEELGRGDSVTKLHCDMSDAVNILMHTAEVSSSIEQRFSISRLKKLHKAQDVREHLGSVKLGSYHAQQLVEWNEDMETSEIDGRLQTLKNDLDDFPGFVLDAEKTGTSGALWDIFRRQDVPKLEAYLRKHSEEFRHTFCSPVKQVIHPIHDQCFYLNSEHKRRLKEEYGIEPWTFEQRLGEAVFIPAGCPHQVRNLKSCTKVAVDFVSPENVHECLRLTEEFRRLPKNHRAREDKLEIKKMILYAVDQAVKDLEAMKLTV</sequence>
<dbReference type="CDD" id="cd02208">
    <property type="entry name" value="cupin_RmlC-like"/>
    <property type="match status" value="1"/>
</dbReference>
<dbReference type="RefSeq" id="XP_060669507.1">
    <property type="nucleotide sequence ID" value="XM_060813524.1"/>
</dbReference>
<evidence type="ECO:0000313" key="14">
    <source>
        <dbReference type="RefSeq" id="XP_060669509.1"/>
    </source>
</evidence>
<evidence type="ECO:0000259" key="9">
    <source>
        <dbReference type="PROSITE" id="PS50089"/>
    </source>
</evidence>
<comment type="subcellular location">
    <subcellularLocation>
        <location evidence="1">Nucleus</location>
    </subcellularLocation>
</comment>
<dbReference type="InterPro" id="IPR001841">
    <property type="entry name" value="Znf_RING"/>
</dbReference>
<evidence type="ECO:0000256" key="5">
    <source>
        <dbReference type="ARBA" id="ARBA00023163"/>
    </source>
</evidence>
<keyword evidence="7" id="KW-0863">Zinc-finger</keyword>
<dbReference type="SMART" id="SM00558">
    <property type="entry name" value="JmjC"/>
    <property type="match status" value="1"/>
</dbReference>
<keyword evidence="11" id="KW-1185">Reference proteome</keyword>
<name>A0ABM3ZYG8_ZIZJJ</name>
<proteinExistence type="inferred from homology"/>
<keyword evidence="6" id="KW-0539">Nucleus</keyword>
<dbReference type="RefSeq" id="XP_060669509.1">
    <property type="nucleotide sequence ID" value="XM_060813526.1"/>
</dbReference>
<evidence type="ECO:0000313" key="13">
    <source>
        <dbReference type="RefSeq" id="XP_060669507.1"/>
    </source>
</evidence>
<protein>
    <submittedName>
        <fullName evidence="12 13">Lysine-specific demethylase JMJ26 isoform X1</fullName>
    </submittedName>
</protein>
<dbReference type="Pfam" id="PF02373">
    <property type="entry name" value="JmjC"/>
    <property type="match status" value="1"/>
</dbReference>
<organism evidence="11 13">
    <name type="scientific">Ziziphus jujuba</name>
    <name type="common">Chinese jujube</name>
    <name type="synonym">Ziziphus sativa</name>
    <dbReference type="NCBI Taxonomy" id="326968"/>
    <lineage>
        <taxon>Eukaryota</taxon>
        <taxon>Viridiplantae</taxon>
        <taxon>Streptophyta</taxon>
        <taxon>Embryophyta</taxon>
        <taxon>Tracheophyta</taxon>
        <taxon>Spermatophyta</taxon>
        <taxon>Magnoliopsida</taxon>
        <taxon>eudicotyledons</taxon>
        <taxon>Gunneridae</taxon>
        <taxon>Pentapetalae</taxon>
        <taxon>rosids</taxon>
        <taxon>fabids</taxon>
        <taxon>Rosales</taxon>
        <taxon>Rhamnaceae</taxon>
        <taxon>Paliureae</taxon>
        <taxon>Ziziphus</taxon>
    </lineage>
</organism>
<dbReference type="GeneID" id="107420983"/>
<evidence type="ECO:0000256" key="4">
    <source>
        <dbReference type="ARBA" id="ARBA00023015"/>
    </source>
</evidence>
<keyword evidence="7" id="KW-0862">Zinc</keyword>
<comment type="similarity">
    <text evidence="2">Belongs to the JARID1 histone demethylase family.</text>
</comment>
<evidence type="ECO:0000256" key="2">
    <source>
        <dbReference type="ARBA" id="ARBA00006801"/>
    </source>
</evidence>
<evidence type="ECO:0000256" key="7">
    <source>
        <dbReference type="PROSITE-ProRule" id="PRU00175"/>
    </source>
</evidence>
<evidence type="ECO:0000256" key="3">
    <source>
        <dbReference type="ARBA" id="ARBA00022723"/>
    </source>
</evidence>
<dbReference type="PANTHER" id="PTHR12549:SF37">
    <property type="entry name" value="LYSINE-SPECIFIC DEMETHYLASE JMJ26"/>
    <property type="match status" value="1"/>
</dbReference>
<accession>A0ABM3ZYG8</accession>
<feature type="domain" description="JmjC" evidence="10">
    <location>
        <begin position="607"/>
        <end position="860"/>
    </location>
</feature>
<feature type="domain" description="RING-type" evidence="9">
    <location>
        <begin position="187"/>
        <end position="234"/>
    </location>
</feature>
<dbReference type="Proteomes" id="UP001652623">
    <property type="component" value="Chromosome 1"/>
</dbReference>
<evidence type="ECO:0000256" key="1">
    <source>
        <dbReference type="ARBA" id="ARBA00004123"/>
    </source>
</evidence>
<dbReference type="PROSITE" id="PS51184">
    <property type="entry name" value="JMJC"/>
    <property type="match status" value="1"/>
</dbReference>
<evidence type="ECO:0000259" key="10">
    <source>
        <dbReference type="PROSITE" id="PS51184"/>
    </source>
</evidence>
<dbReference type="RefSeq" id="XP_015885578.2">
    <property type="nucleotide sequence ID" value="XM_016030092.4"/>
</dbReference>
<dbReference type="SUPFAM" id="SSF51197">
    <property type="entry name" value="Clavaminate synthase-like"/>
    <property type="match status" value="1"/>
</dbReference>
<dbReference type="Pfam" id="PF10497">
    <property type="entry name" value="zf-4CXXC_R1"/>
    <property type="match status" value="1"/>
</dbReference>
<keyword evidence="4" id="KW-0805">Transcription regulation</keyword>
<evidence type="ECO:0000313" key="12">
    <source>
        <dbReference type="RefSeq" id="XP_015885578.2"/>
    </source>
</evidence>
<dbReference type="Gene3D" id="2.60.120.650">
    <property type="entry name" value="Cupin"/>
    <property type="match status" value="1"/>
</dbReference>
<keyword evidence="3" id="KW-0479">Metal-binding</keyword>
<dbReference type="PANTHER" id="PTHR12549">
    <property type="entry name" value="JMJC DOMAIN-CONTAINING HISTONE DEMETHYLATION PROTEIN"/>
    <property type="match status" value="1"/>
</dbReference>
<feature type="region of interest" description="Disordered" evidence="8">
    <location>
        <begin position="45"/>
        <end position="84"/>
    </location>
</feature>
<evidence type="ECO:0000256" key="6">
    <source>
        <dbReference type="ARBA" id="ARBA00023242"/>
    </source>
</evidence>
<gene>
    <name evidence="12 13 14" type="primary">LOC107420983</name>
</gene>
<dbReference type="InterPro" id="IPR045109">
    <property type="entry name" value="LSDs-like"/>
</dbReference>
<feature type="compositionally biased region" description="Polar residues" evidence="8">
    <location>
        <begin position="166"/>
        <end position="177"/>
    </location>
</feature>
<feature type="compositionally biased region" description="Low complexity" evidence="8">
    <location>
        <begin position="149"/>
        <end position="165"/>
    </location>
</feature>
<dbReference type="PROSITE" id="PS50089">
    <property type="entry name" value="ZF_RING_2"/>
    <property type="match status" value="1"/>
</dbReference>
<feature type="region of interest" description="Disordered" evidence="8">
    <location>
        <begin position="124"/>
        <end position="177"/>
    </location>
</feature>